<dbReference type="InterPro" id="IPR037124">
    <property type="entry name" value="Chaperonin_GroES_sf"/>
</dbReference>
<dbReference type="AlphaFoldDB" id="A0A0C1BXY3"/>
<evidence type="ECO:0000256" key="2">
    <source>
        <dbReference type="ARBA" id="ARBA00023186"/>
    </source>
</evidence>
<comment type="caution">
    <text evidence="5">The sequence shown here is derived from an EMBL/GenBank/DDBJ whole genome shotgun (WGS) entry which is preliminary data.</text>
</comment>
<evidence type="ECO:0000256" key="1">
    <source>
        <dbReference type="ARBA" id="ARBA00006975"/>
    </source>
</evidence>
<evidence type="ECO:0000256" key="4">
    <source>
        <dbReference type="RuleBase" id="RU000535"/>
    </source>
</evidence>
<accession>A0A0C1BXY3</accession>
<dbReference type="PANTHER" id="PTHR10772">
    <property type="entry name" value="10 KDA HEAT SHOCK PROTEIN"/>
    <property type="match status" value="1"/>
</dbReference>
<dbReference type="InterPro" id="IPR011032">
    <property type="entry name" value="GroES-like_sf"/>
</dbReference>
<dbReference type="PATRIC" id="fig|83552.4.peg.2501"/>
<dbReference type="GO" id="GO:0046872">
    <property type="term" value="F:metal ion binding"/>
    <property type="evidence" value="ECO:0007669"/>
    <property type="project" value="TreeGrafter"/>
</dbReference>
<reference evidence="5 6" key="1">
    <citation type="journal article" date="2014" name="Mol. Biol. Evol.">
        <title>Massive expansion of Ubiquitination-related gene families within the Chlamydiae.</title>
        <authorList>
            <person name="Domman D."/>
            <person name="Collingro A."/>
            <person name="Lagkouvardos I."/>
            <person name="Gehre L."/>
            <person name="Weinmaier T."/>
            <person name="Rattei T."/>
            <person name="Subtil A."/>
            <person name="Horn M."/>
        </authorList>
    </citation>
    <scope>NUCLEOTIDE SEQUENCE [LARGE SCALE GENOMIC DNA]</scope>
    <source>
        <strain evidence="5 6">OEW1</strain>
    </source>
</reference>
<evidence type="ECO:0000256" key="3">
    <source>
        <dbReference type="HAMAP-Rule" id="MF_00580"/>
    </source>
</evidence>
<dbReference type="SMART" id="SM00883">
    <property type="entry name" value="Cpn10"/>
    <property type="match status" value="1"/>
</dbReference>
<keyword evidence="3" id="KW-0963">Cytoplasm</keyword>
<dbReference type="InterPro" id="IPR020818">
    <property type="entry name" value="Chaperonin_GroES"/>
</dbReference>
<dbReference type="GO" id="GO:0005737">
    <property type="term" value="C:cytoplasm"/>
    <property type="evidence" value="ECO:0007669"/>
    <property type="project" value="UniProtKB-SubCell"/>
</dbReference>
<comment type="subunit">
    <text evidence="3">Heptamer of 7 subunits arranged in a ring. Interacts with the chaperonin GroEL.</text>
</comment>
<dbReference type="GO" id="GO:0051082">
    <property type="term" value="F:unfolded protein binding"/>
    <property type="evidence" value="ECO:0007669"/>
    <property type="project" value="TreeGrafter"/>
</dbReference>
<dbReference type="CDD" id="cd00320">
    <property type="entry name" value="cpn10"/>
    <property type="match status" value="1"/>
</dbReference>
<dbReference type="GO" id="GO:0044183">
    <property type="term" value="F:protein folding chaperone"/>
    <property type="evidence" value="ECO:0007669"/>
    <property type="project" value="InterPro"/>
</dbReference>
<evidence type="ECO:0000313" key="6">
    <source>
        <dbReference type="Proteomes" id="UP000031307"/>
    </source>
</evidence>
<dbReference type="PROSITE" id="PS00681">
    <property type="entry name" value="CHAPERONINS_CPN10"/>
    <property type="match status" value="1"/>
</dbReference>
<dbReference type="GO" id="GO:0051087">
    <property type="term" value="F:protein-folding chaperone binding"/>
    <property type="evidence" value="ECO:0007669"/>
    <property type="project" value="TreeGrafter"/>
</dbReference>
<dbReference type="PRINTS" id="PR00297">
    <property type="entry name" value="CHAPERONIN10"/>
</dbReference>
<dbReference type="EMBL" id="JSAM01000121">
    <property type="protein sequence ID" value="KIA76361.1"/>
    <property type="molecule type" value="Genomic_DNA"/>
</dbReference>
<dbReference type="Gene3D" id="2.30.33.40">
    <property type="entry name" value="GroES chaperonin"/>
    <property type="match status" value="1"/>
</dbReference>
<evidence type="ECO:0000313" key="5">
    <source>
        <dbReference type="EMBL" id="KIA76361.1"/>
    </source>
</evidence>
<dbReference type="Proteomes" id="UP000031307">
    <property type="component" value="Unassembled WGS sequence"/>
</dbReference>
<dbReference type="FunFam" id="2.30.33.40:FF:000001">
    <property type="entry name" value="10 kDa chaperonin"/>
    <property type="match status" value="1"/>
</dbReference>
<dbReference type="NCBIfam" id="NF001531">
    <property type="entry name" value="PRK00364.2-2"/>
    <property type="match status" value="1"/>
</dbReference>
<gene>
    <name evidence="5" type="primary">groS_2</name>
    <name evidence="3" type="synonym">groES</name>
    <name evidence="3" type="synonym">groS</name>
    <name evidence="5" type="ORF">DB43_AK00210</name>
</gene>
<keyword evidence="2 3" id="KW-0143">Chaperone</keyword>
<dbReference type="GO" id="GO:0005524">
    <property type="term" value="F:ATP binding"/>
    <property type="evidence" value="ECO:0007669"/>
    <property type="project" value="InterPro"/>
</dbReference>
<comment type="function">
    <text evidence="3 4">Together with the chaperonin GroEL, plays an essential role in assisting protein folding. The GroEL-GroES system forms a nano-cage that allows encapsulation of the non-native substrate proteins and provides a physical environment optimized to promote and accelerate protein folding. GroES binds to the apical surface of the GroEL ring, thereby capping the opening of the GroEL channel.</text>
</comment>
<organism evidence="5 6">
    <name type="scientific">Parachlamydia acanthamoebae</name>
    <dbReference type="NCBI Taxonomy" id="83552"/>
    <lineage>
        <taxon>Bacteria</taxon>
        <taxon>Pseudomonadati</taxon>
        <taxon>Chlamydiota</taxon>
        <taxon>Chlamydiia</taxon>
        <taxon>Parachlamydiales</taxon>
        <taxon>Parachlamydiaceae</taxon>
        <taxon>Parachlamydia</taxon>
    </lineage>
</organism>
<proteinExistence type="inferred from homology"/>
<comment type="subcellular location">
    <subcellularLocation>
        <location evidence="3">Cytoplasm</location>
    </subcellularLocation>
</comment>
<name>A0A0C1BXY3_9BACT</name>
<dbReference type="SUPFAM" id="SSF50129">
    <property type="entry name" value="GroES-like"/>
    <property type="match status" value="1"/>
</dbReference>
<dbReference type="HAMAP" id="MF_00580">
    <property type="entry name" value="CH10"/>
    <property type="match status" value="1"/>
</dbReference>
<comment type="similarity">
    <text evidence="1 3 4">Belongs to the GroES chaperonin family.</text>
</comment>
<dbReference type="PANTHER" id="PTHR10772:SF63">
    <property type="entry name" value="20 KDA CHAPERONIN, CHLOROPLASTIC"/>
    <property type="match status" value="1"/>
</dbReference>
<dbReference type="Pfam" id="PF00166">
    <property type="entry name" value="Cpn10"/>
    <property type="match status" value="1"/>
</dbReference>
<protein>
    <recommendedName>
        <fullName evidence="3">Co-chaperonin GroES</fullName>
    </recommendedName>
    <alternativeName>
        <fullName evidence="3">10 kDa chaperonin</fullName>
    </alternativeName>
    <alternativeName>
        <fullName evidence="3">Chaperonin-10</fullName>
        <shortName evidence="3">Cpn10</shortName>
    </alternativeName>
</protein>
<dbReference type="InterPro" id="IPR018369">
    <property type="entry name" value="Chaprnonin_Cpn10_CS"/>
</dbReference>
<sequence>MMANIQPLADRVLVKRTKASTSKGGILLPDSAQEKPKEGIVVAVGPGKINENGRHEPVSLEVGARVLFSSYAGTEVKSPKDEETYLILNADDILGVFA</sequence>